<accession>A0ABW5ZUZ3</accession>
<evidence type="ECO:0000256" key="1">
    <source>
        <dbReference type="ARBA" id="ARBA00022679"/>
    </source>
</evidence>
<keyword evidence="4" id="KW-1185">Reference proteome</keyword>
<organism evidence="3 4">
    <name type="scientific">Psychroserpens luteus</name>
    <dbReference type="NCBI Taxonomy" id="1434066"/>
    <lineage>
        <taxon>Bacteria</taxon>
        <taxon>Pseudomonadati</taxon>
        <taxon>Bacteroidota</taxon>
        <taxon>Flavobacteriia</taxon>
        <taxon>Flavobacteriales</taxon>
        <taxon>Flavobacteriaceae</taxon>
        <taxon>Psychroserpens</taxon>
    </lineage>
</organism>
<gene>
    <name evidence="3" type="ORF">ACFS29_11410</name>
</gene>
<dbReference type="RefSeq" id="WP_194508257.1">
    <property type="nucleotide sequence ID" value="NZ_JADILU010000004.1"/>
</dbReference>
<name>A0ABW5ZUZ3_9FLAO</name>
<dbReference type="InterPro" id="IPR001296">
    <property type="entry name" value="Glyco_trans_1"/>
</dbReference>
<proteinExistence type="predicted"/>
<comment type="caution">
    <text evidence="3">The sequence shown here is derived from an EMBL/GenBank/DDBJ whole genome shotgun (WGS) entry which is preliminary data.</text>
</comment>
<dbReference type="EMBL" id="JBHUOS010000009">
    <property type="protein sequence ID" value="MFD2916250.1"/>
    <property type="molecule type" value="Genomic_DNA"/>
</dbReference>
<protein>
    <submittedName>
        <fullName evidence="3">Glycosyltransferase</fullName>
    </submittedName>
</protein>
<feature type="domain" description="Glycosyl transferase family 1" evidence="2">
    <location>
        <begin position="189"/>
        <end position="352"/>
    </location>
</feature>
<keyword evidence="1" id="KW-0808">Transferase</keyword>
<evidence type="ECO:0000259" key="2">
    <source>
        <dbReference type="Pfam" id="PF00534"/>
    </source>
</evidence>
<sequence>MKLAIISHTEHYKTPEGAVVGWSPTVNEINHLLHIFDEIYHVAMLKEGDPPPSVMAYTSNKIKFVPLPALGGKTVTSKVKTIYNAPLVMSIVSKTLKKVDCFQLRTPTGIGVFLIPYLTLLTRKKGWFKYAGNWNQSNAPLGYRIQRKLLKMQNRPVTINGRWKDQPSHCITFENPCLTSNNIQEGQQIEALKLKYDKLDFCYVGRLEKEKGVERIIKAFSALSKASKSKVNQIHLVGNGNDLEYFKSIAKDSGINIIFHGFLSQSKVFDIYRKSHVFIMPTTASEGFPKVIAEAMNFKCIPLVSNVSSIGQYVSSDFNGFVLDEVNTDNIVDHINQILSLDKENHSRIIKNMDAIVKKFTFEHYNERIINELLK</sequence>
<dbReference type="Pfam" id="PF00534">
    <property type="entry name" value="Glycos_transf_1"/>
    <property type="match status" value="1"/>
</dbReference>
<dbReference type="PANTHER" id="PTHR46401">
    <property type="entry name" value="GLYCOSYLTRANSFERASE WBBK-RELATED"/>
    <property type="match status" value="1"/>
</dbReference>
<dbReference type="SUPFAM" id="SSF53756">
    <property type="entry name" value="UDP-Glycosyltransferase/glycogen phosphorylase"/>
    <property type="match status" value="1"/>
</dbReference>
<dbReference type="CDD" id="cd03801">
    <property type="entry name" value="GT4_PimA-like"/>
    <property type="match status" value="1"/>
</dbReference>
<dbReference type="Gene3D" id="3.40.50.2000">
    <property type="entry name" value="Glycogen Phosphorylase B"/>
    <property type="match status" value="1"/>
</dbReference>
<evidence type="ECO:0000313" key="3">
    <source>
        <dbReference type="EMBL" id="MFD2916250.1"/>
    </source>
</evidence>
<evidence type="ECO:0000313" key="4">
    <source>
        <dbReference type="Proteomes" id="UP001597548"/>
    </source>
</evidence>
<reference evidence="4" key="1">
    <citation type="journal article" date="2019" name="Int. J. Syst. Evol. Microbiol.">
        <title>The Global Catalogue of Microorganisms (GCM) 10K type strain sequencing project: providing services to taxonomists for standard genome sequencing and annotation.</title>
        <authorList>
            <consortium name="The Broad Institute Genomics Platform"/>
            <consortium name="The Broad Institute Genome Sequencing Center for Infectious Disease"/>
            <person name="Wu L."/>
            <person name="Ma J."/>
        </authorList>
    </citation>
    <scope>NUCLEOTIDE SEQUENCE [LARGE SCALE GENOMIC DNA]</scope>
    <source>
        <strain evidence="4">KCTC 32514</strain>
    </source>
</reference>
<dbReference type="Proteomes" id="UP001597548">
    <property type="component" value="Unassembled WGS sequence"/>
</dbReference>
<dbReference type="PANTHER" id="PTHR46401:SF2">
    <property type="entry name" value="GLYCOSYLTRANSFERASE WBBK-RELATED"/>
    <property type="match status" value="1"/>
</dbReference>